<accession>A0ABR2Z0P8</accession>
<evidence type="ECO:0000313" key="8">
    <source>
        <dbReference type="Proteomes" id="UP001491310"/>
    </source>
</evidence>
<reference evidence="7 8" key="1">
    <citation type="journal article" date="2024" name="Nat. Commun.">
        <title>Phylogenomics reveals the evolutionary origins of lichenization in chlorophyte algae.</title>
        <authorList>
            <person name="Puginier C."/>
            <person name="Libourel C."/>
            <person name="Otte J."/>
            <person name="Skaloud P."/>
            <person name="Haon M."/>
            <person name="Grisel S."/>
            <person name="Petersen M."/>
            <person name="Berrin J.G."/>
            <person name="Delaux P.M."/>
            <person name="Dal Grande F."/>
            <person name="Keller J."/>
        </authorList>
    </citation>
    <scope>NUCLEOTIDE SEQUENCE [LARGE SCALE GENOMIC DNA]</scope>
    <source>
        <strain evidence="7 8">SAG 216-7</strain>
    </source>
</reference>
<evidence type="ECO:0000256" key="6">
    <source>
        <dbReference type="SAM" id="Phobius"/>
    </source>
</evidence>
<evidence type="ECO:0000256" key="2">
    <source>
        <dbReference type="ARBA" id="ARBA00007018"/>
    </source>
</evidence>
<dbReference type="PANTHER" id="PTHR20855:SF52">
    <property type="entry name" value="ADIPONECTIN RECEPTOR PROTEIN"/>
    <property type="match status" value="1"/>
</dbReference>
<proteinExistence type="inferred from homology"/>
<evidence type="ECO:0000256" key="1">
    <source>
        <dbReference type="ARBA" id="ARBA00004141"/>
    </source>
</evidence>
<dbReference type="PANTHER" id="PTHR20855">
    <property type="entry name" value="ADIPOR/PROGESTIN RECEPTOR-RELATED"/>
    <property type="match status" value="1"/>
</dbReference>
<feature type="transmembrane region" description="Helical" evidence="6">
    <location>
        <begin position="141"/>
        <end position="163"/>
    </location>
</feature>
<evidence type="ECO:0000256" key="5">
    <source>
        <dbReference type="ARBA" id="ARBA00023136"/>
    </source>
</evidence>
<name>A0ABR2Z0P8_9CHLO</name>
<dbReference type="InterPro" id="IPR004254">
    <property type="entry name" value="AdipoR/HlyIII-related"/>
</dbReference>
<dbReference type="Proteomes" id="UP001491310">
    <property type="component" value="Unassembled WGS sequence"/>
</dbReference>
<evidence type="ECO:0008006" key="9">
    <source>
        <dbReference type="Google" id="ProtNLM"/>
    </source>
</evidence>
<feature type="transmembrane region" description="Helical" evidence="6">
    <location>
        <begin position="110"/>
        <end position="129"/>
    </location>
</feature>
<keyword evidence="8" id="KW-1185">Reference proteome</keyword>
<comment type="subcellular location">
    <subcellularLocation>
        <location evidence="1">Membrane</location>
        <topology evidence="1">Multi-pass membrane protein</topology>
    </subcellularLocation>
</comment>
<feature type="transmembrane region" description="Helical" evidence="6">
    <location>
        <begin position="169"/>
        <end position="191"/>
    </location>
</feature>
<protein>
    <recommendedName>
        <fullName evidence="9">HlyIII-domain-containing protein</fullName>
    </recommendedName>
</protein>
<comment type="similarity">
    <text evidence="2">Belongs to the ADIPOR family.</text>
</comment>
<keyword evidence="4 6" id="KW-1133">Transmembrane helix</keyword>
<evidence type="ECO:0000256" key="3">
    <source>
        <dbReference type="ARBA" id="ARBA00022692"/>
    </source>
</evidence>
<gene>
    <name evidence="7" type="ORF">WJX75_005608</name>
</gene>
<dbReference type="Pfam" id="PF03006">
    <property type="entry name" value="HlyIII"/>
    <property type="match status" value="1"/>
</dbReference>
<keyword evidence="5 6" id="KW-0472">Membrane</keyword>
<evidence type="ECO:0000256" key="4">
    <source>
        <dbReference type="ARBA" id="ARBA00022989"/>
    </source>
</evidence>
<keyword evidence="3 6" id="KW-0812">Transmembrane</keyword>
<comment type="caution">
    <text evidence="7">The sequence shown here is derived from an EMBL/GenBank/DDBJ whole genome shotgun (WGS) entry which is preliminary data.</text>
</comment>
<dbReference type="EMBL" id="JALJOT010000002">
    <property type="protein sequence ID" value="KAK9917546.1"/>
    <property type="molecule type" value="Genomic_DNA"/>
</dbReference>
<feature type="transmembrane region" description="Helical" evidence="6">
    <location>
        <begin position="86"/>
        <end position="104"/>
    </location>
</feature>
<evidence type="ECO:0000313" key="7">
    <source>
        <dbReference type="EMBL" id="KAK9917546.1"/>
    </source>
</evidence>
<organism evidence="7 8">
    <name type="scientific">Coccomyxa subellipsoidea</name>
    <dbReference type="NCBI Taxonomy" id="248742"/>
    <lineage>
        <taxon>Eukaryota</taxon>
        <taxon>Viridiplantae</taxon>
        <taxon>Chlorophyta</taxon>
        <taxon>core chlorophytes</taxon>
        <taxon>Trebouxiophyceae</taxon>
        <taxon>Trebouxiophyceae incertae sedis</taxon>
        <taxon>Coccomyxaceae</taxon>
        <taxon>Coccomyxa</taxon>
    </lineage>
</organism>
<sequence length="313" mass="35306">MSVDGEASSSCLRQCDDVGRRISHTSGKCKSDTAHRARLKWFDELPPVLQYNKYVRSRYRADYTYEECACSIFQYHNETGNIHTHLLPALAIILMLFSGTLQPWPLAKAIFYENILAMLVCFGGSVAYHTLMAHHQDYHRWLLIDVCGVFALLLSGVHTWLYWGLYCYPWLRSSFIAAYYLSAAGCVVAGLRASTQIQRAAPMLALFGVRVASLVVRAALNSGSQDAVWHFALTEVLSFSGAIINVLRIPEKWFHDQDAAENGVRKAGPFDCWLNSHQIMHVLVALAMLHLHWGAADDCRYFVSHPDQCSTMR</sequence>